<dbReference type="Gene3D" id="3.40.50.1820">
    <property type="entry name" value="alpha/beta hydrolase"/>
    <property type="match status" value="1"/>
</dbReference>
<protein>
    <recommendedName>
        <fullName evidence="2">AB hydrolase-1 domain-containing protein</fullName>
    </recommendedName>
</protein>
<dbReference type="InterPro" id="IPR029058">
    <property type="entry name" value="AB_hydrolase_fold"/>
</dbReference>
<dbReference type="PANTHER" id="PTHR37017:SF11">
    <property type="entry name" value="ESTERASE_LIPASE_THIOESTERASE DOMAIN-CONTAINING PROTEIN"/>
    <property type="match status" value="1"/>
</dbReference>
<dbReference type="PROSITE" id="PS51318">
    <property type="entry name" value="TAT"/>
    <property type="match status" value="1"/>
</dbReference>
<comment type="caution">
    <text evidence="3">The sequence shown here is derived from an EMBL/GenBank/DDBJ whole genome shotgun (WGS) entry which is preliminary data.</text>
</comment>
<name>A0A0L8JAJ2_STRVR</name>
<dbReference type="AlphaFoldDB" id="A0A0L8JAJ2"/>
<accession>A0A0L8JAJ2</accession>
<dbReference type="InterPro" id="IPR000073">
    <property type="entry name" value="AB_hydrolase_1"/>
</dbReference>
<proteinExistence type="predicted"/>
<sequence length="284" mass="29205">MMTGRPLSRRHTLKGAVGAAAALTLASATGAPSASAADGAGTEADGAGKATVVLVHGAFADAASWNPVTERLQHQGYTVTAAANPLRGLAHDATHVAARLAAIPGPVVLVGHSYGGAVITQAAADAPNVKALVYVSAFVPDAGEILGELAARFPGSQLDAALTPVPVPGADGTTATDLYIRPDRYHDVFAQDVARSTTRVLAAGQRPLSASAFTDRVSAAAWRTLPSWNLISTQDRGIVPALQRFQAARARSRTTEVPTSHLPMHSRPDAVTALIRAAARTVRP</sequence>
<feature type="domain" description="AB hydrolase-1" evidence="2">
    <location>
        <begin position="52"/>
        <end position="273"/>
    </location>
</feature>
<dbReference type="InterPro" id="IPR052897">
    <property type="entry name" value="Sec-Metab_Biosynth_Hydrolase"/>
</dbReference>
<evidence type="ECO:0000313" key="3">
    <source>
        <dbReference type="EMBL" id="KOG10697.1"/>
    </source>
</evidence>
<reference evidence="3 4" key="1">
    <citation type="submission" date="2015-06" db="EMBL/GenBank/DDBJ databases">
        <authorList>
            <person name="Hoefler B.C."/>
            <person name="Straight P.D."/>
        </authorList>
    </citation>
    <scope>NUCLEOTIDE SEQUENCE [LARGE SCALE GENOMIC DNA]</scope>
    <source>
        <strain evidence="3 4">NRRL 3427</strain>
    </source>
</reference>
<feature type="chain" id="PRO_5005585052" description="AB hydrolase-1 domain-containing protein" evidence="1">
    <location>
        <begin position="37"/>
        <end position="284"/>
    </location>
</feature>
<dbReference type="EMBL" id="LGUP01000392">
    <property type="protein sequence ID" value="KOG10697.1"/>
    <property type="molecule type" value="Genomic_DNA"/>
</dbReference>
<organism evidence="3 4">
    <name type="scientific">Streptomyces viridochromogenes</name>
    <dbReference type="NCBI Taxonomy" id="1938"/>
    <lineage>
        <taxon>Bacteria</taxon>
        <taxon>Bacillati</taxon>
        <taxon>Actinomycetota</taxon>
        <taxon>Actinomycetes</taxon>
        <taxon>Kitasatosporales</taxon>
        <taxon>Streptomycetaceae</taxon>
        <taxon>Streptomyces</taxon>
    </lineage>
</organism>
<dbReference type="SUPFAM" id="SSF53474">
    <property type="entry name" value="alpha/beta-Hydrolases"/>
    <property type="match status" value="1"/>
</dbReference>
<evidence type="ECO:0000313" key="4">
    <source>
        <dbReference type="Proteomes" id="UP000037023"/>
    </source>
</evidence>
<feature type="signal peptide" evidence="1">
    <location>
        <begin position="1"/>
        <end position="36"/>
    </location>
</feature>
<keyword evidence="1" id="KW-0732">Signal</keyword>
<dbReference type="PATRIC" id="fig|1938.6.peg.7546"/>
<dbReference type="PANTHER" id="PTHR37017">
    <property type="entry name" value="AB HYDROLASE-1 DOMAIN-CONTAINING PROTEIN-RELATED"/>
    <property type="match status" value="1"/>
</dbReference>
<dbReference type="InterPro" id="IPR006311">
    <property type="entry name" value="TAT_signal"/>
</dbReference>
<dbReference type="Proteomes" id="UP000037023">
    <property type="component" value="Unassembled WGS sequence"/>
</dbReference>
<evidence type="ECO:0000259" key="2">
    <source>
        <dbReference type="Pfam" id="PF12697"/>
    </source>
</evidence>
<evidence type="ECO:0000256" key="1">
    <source>
        <dbReference type="SAM" id="SignalP"/>
    </source>
</evidence>
<dbReference type="Pfam" id="PF12697">
    <property type="entry name" value="Abhydrolase_6"/>
    <property type="match status" value="1"/>
</dbReference>
<gene>
    <name evidence="3" type="ORF">ADK34_35010</name>
</gene>
<dbReference type="GO" id="GO:0003824">
    <property type="term" value="F:catalytic activity"/>
    <property type="evidence" value="ECO:0007669"/>
    <property type="project" value="UniProtKB-ARBA"/>
</dbReference>